<dbReference type="EMBL" id="MHJG01000016">
    <property type="protein sequence ID" value="OGY63782.1"/>
    <property type="molecule type" value="Genomic_DNA"/>
</dbReference>
<sequence length="93" mass="11223">MPNSPEINKGNEGENDKNTEKKASPEKHAIHIQYEFLKRNPQYQEAWFDKKNKYSEKFREFFNKNKEQCVKLDDESPKELDELIKKYVIEENL</sequence>
<reference evidence="3 4" key="1">
    <citation type="journal article" date="2016" name="Nat. Commun.">
        <title>Thousands of microbial genomes shed light on interconnected biogeochemical processes in an aquifer system.</title>
        <authorList>
            <person name="Anantharaman K."/>
            <person name="Brown C.T."/>
            <person name="Hug L.A."/>
            <person name="Sharon I."/>
            <person name="Castelle C.J."/>
            <person name="Probst A.J."/>
            <person name="Thomas B.C."/>
            <person name="Singh A."/>
            <person name="Wilkins M.J."/>
            <person name="Karaoz U."/>
            <person name="Brodie E.L."/>
            <person name="Williams K.H."/>
            <person name="Hubbard S.S."/>
            <person name="Banfield J.F."/>
        </authorList>
    </citation>
    <scope>NUCLEOTIDE SEQUENCE [LARGE SCALE GENOMIC DNA]</scope>
</reference>
<organism evidence="3 4">
    <name type="scientific">Candidatus Harrisonbacteria bacterium RIFCSPHIGHO2_02_FULL_42_16</name>
    <dbReference type="NCBI Taxonomy" id="1798404"/>
    <lineage>
        <taxon>Bacteria</taxon>
        <taxon>Candidatus Harrisoniibacteriota</taxon>
    </lineage>
</organism>
<dbReference type="Pfam" id="PF08032">
    <property type="entry name" value="SpoU_sub_bind"/>
    <property type="match status" value="1"/>
</dbReference>
<accession>A0A1G1ZGT9</accession>
<dbReference type="AlphaFoldDB" id="A0A1G1ZGT9"/>
<feature type="compositionally biased region" description="Basic and acidic residues" evidence="1">
    <location>
        <begin position="9"/>
        <end position="27"/>
    </location>
</feature>
<dbReference type="Proteomes" id="UP000177960">
    <property type="component" value="Unassembled WGS sequence"/>
</dbReference>
<evidence type="ECO:0000256" key="1">
    <source>
        <dbReference type="SAM" id="MobiDB-lite"/>
    </source>
</evidence>
<protein>
    <recommendedName>
        <fullName evidence="2">RNA 2-O ribose methyltransferase substrate binding domain-containing protein</fullName>
    </recommendedName>
</protein>
<evidence type="ECO:0000313" key="4">
    <source>
        <dbReference type="Proteomes" id="UP000177960"/>
    </source>
</evidence>
<evidence type="ECO:0000313" key="3">
    <source>
        <dbReference type="EMBL" id="OGY63782.1"/>
    </source>
</evidence>
<dbReference type="GO" id="GO:0008168">
    <property type="term" value="F:methyltransferase activity"/>
    <property type="evidence" value="ECO:0007669"/>
    <property type="project" value="InterPro"/>
</dbReference>
<feature type="region of interest" description="Disordered" evidence="1">
    <location>
        <begin position="1"/>
        <end position="27"/>
    </location>
</feature>
<gene>
    <name evidence="3" type="ORF">A3B92_01340</name>
</gene>
<evidence type="ECO:0000259" key="2">
    <source>
        <dbReference type="Pfam" id="PF08032"/>
    </source>
</evidence>
<dbReference type="STRING" id="1798404.A3B92_01340"/>
<dbReference type="InterPro" id="IPR013123">
    <property type="entry name" value="SpoU_subst-bd"/>
</dbReference>
<comment type="caution">
    <text evidence="3">The sequence shown here is derived from an EMBL/GenBank/DDBJ whole genome shotgun (WGS) entry which is preliminary data.</text>
</comment>
<proteinExistence type="predicted"/>
<name>A0A1G1ZGT9_9BACT</name>
<feature type="domain" description="RNA 2-O ribose methyltransferase substrate binding" evidence="2">
    <location>
        <begin position="34"/>
        <end position="84"/>
    </location>
</feature>